<evidence type="ECO:0000256" key="11">
    <source>
        <dbReference type="ARBA" id="ARBA00023014"/>
    </source>
</evidence>
<keyword evidence="9 17" id="KW-1133">Transmembrane helix</keyword>
<comment type="similarity">
    <text evidence="2">Belongs to the Nth/MutY family.</text>
</comment>
<dbReference type="CDD" id="cd00056">
    <property type="entry name" value="ENDO3c"/>
    <property type="match status" value="1"/>
</dbReference>
<keyword evidence="13" id="KW-0234">DNA repair</keyword>
<feature type="transmembrane region" description="Helical" evidence="17">
    <location>
        <begin position="86"/>
        <end position="106"/>
    </location>
</feature>
<dbReference type="Pfam" id="PF00633">
    <property type="entry name" value="HHH"/>
    <property type="match status" value="1"/>
</dbReference>
<keyword evidence="7" id="KW-0227">DNA damage</keyword>
<evidence type="ECO:0000256" key="5">
    <source>
        <dbReference type="ARBA" id="ARBA00022692"/>
    </source>
</evidence>
<evidence type="ECO:0000256" key="3">
    <source>
        <dbReference type="ARBA" id="ARBA00022475"/>
    </source>
</evidence>
<evidence type="ECO:0000256" key="10">
    <source>
        <dbReference type="ARBA" id="ARBA00023004"/>
    </source>
</evidence>
<keyword evidence="5 17" id="KW-0812">Transmembrane</keyword>
<reference evidence="19" key="1">
    <citation type="submission" date="2020-11" db="EMBL/GenBank/DDBJ databases">
        <authorList>
            <person name="Tran Van P."/>
        </authorList>
    </citation>
    <scope>NUCLEOTIDE SEQUENCE</scope>
</reference>
<accession>A0A7R9AJD3</accession>
<keyword evidence="8" id="KW-0378">Hydrolase</keyword>
<evidence type="ECO:0000256" key="2">
    <source>
        <dbReference type="ARBA" id="ARBA00008343"/>
    </source>
</evidence>
<comment type="catalytic activity">
    <reaction evidence="16">
        <text>fluoride(in) = fluoride(out)</text>
        <dbReference type="Rhea" id="RHEA:76159"/>
        <dbReference type="ChEBI" id="CHEBI:17051"/>
    </reaction>
    <physiologicalReaction direction="left-to-right" evidence="16">
        <dbReference type="Rhea" id="RHEA:76160"/>
    </physiologicalReaction>
</comment>
<dbReference type="SUPFAM" id="SSF48150">
    <property type="entry name" value="DNA-glycosylase"/>
    <property type="match status" value="1"/>
</dbReference>
<dbReference type="InterPro" id="IPR003691">
    <property type="entry name" value="FluC"/>
</dbReference>
<evidence type="ECO:0000256" key="17">
    <source>
        <dbReference type="SAM" id="Phobius"/>
    </source>
</evidence>
<evidence type="ECO:0000256" key="15">
    <source>
        <dbReference type="ARBA" id="ARBA00035120"/>
    </source>
</evidence>
<feature type="transmembrane region" description="Helical" evidence="17">
    <location>
        <begin position="50"/>
        <end position="74"/>
    </location>
</feature>
<dbReference type="SMART" id="SM00478">
    <property type="entry name" value="ENDO3c"/>
    <property type="match status" value="1"/>
</dbReference>
<dbReference type="GO" id="GO:0046872">
    <property type="term" value="F:metal ion binding"/>
    <property type="evidence" value="ECO:0007669"/>
    <property type="project" value="UniProtKB-KW"/>
</dbReference>
<keyword evidence="14" id="KW-0326">Glycosidase</keyword>
<dbReference type="GO" id="GO:0051539">
    <property type="term" value="F:4 iron, 4 sulfur cluster binding"/>
    <property type="evidence" value="ECO:0007669"/>
    <property type="project" value="UniProtKB-KW"/>
</dbReference>
<evidence type="ECO:0000256" key="7">
    <source>
        <dbReference type="ARBA" id="ARBA00022763"/>
    </source>
</evidence>
<dbReference type="InterPro" id="IPR004036">
    <property type="entry name" value="Endonuclease-III-like_CS2"/>
</dbReference>
<dbReference type="InterPro" id="IPR000445">
    <property type="entry name" value="HhH_motif"/>
</dbReference>
<organism evidence="19">
    <name type="scientific">Darwinula stevensoni</name>
    <dbReference type="NCBI Taxonomy" id="69355"/>
    <lineage>
        <taxon>Eukaryota</taxon>
        <taxon>Metazoa</taxon>
        <taxon>Ecdysozoa</taxon>
        <taxon>Arthropoda</taxon>
        <taxon>Crustacea</taxon>
        <taxon>Oligostraca</taxon>
        <taxon>Ostracoda</taxon>
        <taxon>Podocopa</taxon>
        <taxon>Podocopida</taxon>
        <taxon>Darwinulocopina</taxon>
        <taxon>Darwinuloidea</taxon>
        <taxon>Darwinulidae</taxon>
        <taxon>Darwinula</taxon>
    </lineage>
</organism>
<dbReference type="FunFam" id="1.10.340.30:FF:000001">
    <property type="entry name" value="Endonuclease III"/>
    <property type="match status" value="1"/>
</dbReference>
<dbReference type="NCBIfam" id="TIGR00494">
    <property type="entry name" value="crcB"/>
    <property type="match status" value="1"/>
</dbReference>
<dbReference type="GO" id="GO:0006285">
    <property type="term" value="P:base-excision repair, AP site formation"/>
    <property type="evidence" value="ECO:0007669"/>
    <property type="project" value="TreeGrafter"/>
</dbReference>
<evidence type="ECO:0000313" key="19">
    <source>
        <dbReference type="EMBL" id="CAD7255043.1"/>
    </source>
</evidence>
<evidence type="ECO:0000256" key="16">
    <source>
        <dbReference type="ARBA" id="ARBA00035585"/>
    </source>
</evidence>
<sequence length="292" mass="32048">LCRLSTTYGAITSRANPDVPRPILQICYESKIWWQRNQKMSLLNSSSSPIPSILAICLGASIGAICRWLLGLVFNPALPIMPLGTLLANWLGAYLVGMALVFFAMHHDLDPAWRLLIITGFLGGLTTFSSFSGEVVTQLQENRFIPALVTIALHVLGSLAANPNPTTELNYQSAFELLIAVILSAQATDKSVNIATQRLYRVANTPQGFLELGEETLRDYIASIGLYKTKAANIIKTCHRLVNDFNSEVPKTRQELESLPGVGRKTANVILNTLFGEPLIAVDTHVFRVSNR</sequence>
<keyword evidence="6" id="KW-0479">Metal-binding</keyword>
<evidence type="ECO:0000256" key="12">
    <source>
        <dbReference type="ARBA" id="ARBA00023136"/>
    </source>
</evidence>
<keyword evidence="4" id="KW-0004">4Fe-4S</keyword>
<dbReference type="AlphaFoldDB" id="A0A7R9AJD3"/>
<gene>
    <name evidence="19" type="ORF">DSTB1V02_LOCUS14789</name>
</gene>
<dbReference type="NCBIfam" id="NF010792">
    <property type="entry name" value="PRK14196.1"/>
    <property type="match status" value="1"/>
</dbReference>
<dbReference type="InterPro" id="IPR003265">
    <property type="entry name" value="HhH-GPD_domain"/>
</dbReference>
<feature type="domain" description="HhH-GPD" evidence="18">
    <location>
        <begin position="183"/>
        <end position="292"/>
    </location>
</feature>
<feature type="non-terminal residue" evidence="19">
    <location>
        <position position="1"/>
    </location>
</feature>
<comment type="similarity">
    <text evidence="15">Belongs to the fluoride channel Fluc/FEX (TC 1.A.43) family.</text>
</comment>
<keyword evidence="11" id="KW-0411">Iron-sulfur</keyword>
<dbReference type="PROSITE" id="PS01155">
    <property type="entry name" value="ENDONUCLEASE_III_2"/>
    <property type="match status" value="1"/>
</dbReference>
<feature type="transmembrane region" description="Helical" evidence="17">
    <location>
        <begin position="144"/>
        <end position="161"/>
    </location>
</feature>
<dbReference type="HAMAP" id="MF_00454">
    <property type="entry name" value="FluC"/>
    <property type="match status" value="1"/>
</dbReference>
<dbReference type="GO" id="GO:0005886">
    <property type="term" value="C:plasma membrane"/>
    <property type="evidence" value="ECO:0007669"/>
    <property type="project" value="UniProtKB-SubCell"/>
</dbReference>
<keyword evidence="3" id="KW-1003">Cell membrane</keyword>
<dbReference type="EMBL" id="LR915587">
    <property type="protein sequence ID" value="CAD7255043.1"/>
    <property type="molecule type" value="Genomic_DNA"/>
</dbReference>
<feature type="transmembrane region" description="Helical" evidence="17">
    <location>
        <begin position="112"/>
        <end position="132"/>
    </location>
</feature>
<dbReference type="GO" id="GO:0000703">
    <property type="term" value="F:oxidized pyrimidine nucleobase lesion DNA N-glycosylase activity"/>
    <property type="evidence" value="ECO:0007669"/>
    <property type="project" value="UniProtKB-ARBA"/>
</dbReference>
<evidence type="ECO:0000256" key="6">
    <source>
        <dbReference type="ARBA" id="ARBA00022723"/>
    </source>
</evidence>
<dbReference type="Proteomes" id="UP000677054">
    <property type="component" value="Unassembled WGS sequence"/>
</dbReference>
<dbReference type="PANTHER" id="PTHR10359">
    <property type="entry name" value="A/G-SPECIFIC ADENINE GLYCOSYLASE/ENDONUCLEASE III"/>
    <property type="match status" value="1"/>
</dbReference>
<dbReference type="Gene3D" id="1.10.340.30">
    <property type="entry name" value="Hypothetical protein, domain 2"/>
    <property type="match status" value="1"/>
</dbReference>
<evidence type="ECO:0000256" key="13">
    <source>
        <dbReference type="ARBA" id="ARBA00023204"/>
    </source>
</evidence>
<dbReference type="GO" id="GO:0003677">
    <property type="term" value="F:DNA binding"/>
    <property type="evidence" value="ECO:0007669"/>
    <property type="project" value="InterPro"/>
</dbReference>
<dbReference type="OrthoDB" id="2099276at2759"/>
<evidence type="ECO:0000313" key="20">
    <source>
        <dbReference type="Proteomes" id="UP000677054"/>
    </source>
</evidence>
<evidence type="ECO:0000256" key="1">
    <source>
        <dbReference type="ARBA" id="ARBA00004651"/>
    </source>
</evidence>
<dbReference type="Pfam" id="PF02537">
    <property type="entry name" value="CRCB"/>
    <property type="match status" value="1"/>
</dbReference>
<name>A0A7R9AJD3_9CRUS</name>
<evidence type="ECO:0000256" key="8">
    <source>
        <dbReference type="ARBA" id="ARBA00022801"/>
    </source>
</evidence>
<evidence type="ECO:0000256" key="14">
    <source>
        <dbReference type="ARBA" id="ARBA00023295"/>
    </source>
</evidence>
<evidence type="ECO:0000259" key="18">
    <source>
        <dbReference type="SMART" id="SM00478"/>
    </source>
</evidence>
<keyword evidence="10" id="KW-0408">Iron</keyword>
<comment type="subcellular location">
    <subcellularLocation>
        <location evidence="1">Cell membrane</location>
        <topology evidence="1">Multi-pass membrane protein</topology>
    </subcellularLocation>
</comment>
<dbReference type="EMBL" id="CAJPEV010016069">
    <property type="protein sequence ID" value="CAG0907282.1"/>
    <property type="molecule type" value="Genomic_DNA"/>
</dbReference>
<feature type="non-terminal residue" evidence="19">
    <location>
        <position position="292"/>
    </location>
</feature>
<proteinExistence type="inferred from homology"/>
<dbReference type="InterPro" id="IPR011257">
    <property type="entry name" value="DNA_glycosylase"/>
</dbReference>
<dbReference type="PANTHER" id="PTHR10359:SF18">
    <property type="entry name" value="ENDONUCLEASE III"/>
    <property type="match status" value="1"/>
</dbReference>
<evidence type="ECO:0000256" key="9">
    <source>
        <dbReference type="ARBA" id="ARBA00022989"/>
    </source>
</evidence>
<evidence type="ECO:0000256" key="4">
    <source>
        <dbReference type="ARBA" id="ARBA00022485"/>
    </source>
</evidence>
<protein>
    <recommendedName>
        <fullName evidence="18">HhH-GPD domain-containing protein</fullName>
    </recommendedName>
</protein>
<keyword evidence="12 17" id="KW-0472">Membrane</keyword>
<keyword evidence="20" id="KW-1185">Reference proteome</keyword>
<dbReference type="Pfam" id="PF00730">
    <property type="entry name" value="HhH-GPD"/>
    <property type="match status" value="1"/>
</dbReference>